<dbReference type="Proteomes" id="UP000308444">
    <property type="component" value="Unassembled WGS sequence"/>
</dbReference>
<dbReference type="Gene3D" id="1.10.357.10">
    <property type="entry name" value="Tetracycline Repressor, domain 2"/>
    <property type="match status" value="1"/>
</dbReference>
<accession>A0A9X9A1P8</accession>
<dbReference type="EMBL" id="SZOH01003606">
    <property type="protein sequence ID" value="TKI89838.1"/>
    <property type="molecule type" value="Genomic_DNA"/>
</dbReference>
<feature type="non-terminal residue" evidence="2">
    <location>
        <position position="1"/>
    </location>
</feature>
<organism evidence="2 3">
    <name type="scientific">Bacillus cereus</name>
    <dbReference type="NCBI Taxonomy" id="1396"/>
    <lineage>
        <taxon>Bacteria</taxon>
        <taxon>Bacillati</taxon>
        <taxon>Bacillota</taxon>
        <taxon>Bacilli</taxon>
        <taxon>Bacillales</taxon>
        <taxon>Bacillaceae</taxon>
        <taxon>Bacillus</taxon>
        <taxon>Bacillus cereus group</taxon>
    </lineage>
</organism>
<evidence type="ECO:0000313" key="2">
    <source>
        <dbReference type="EMBL" id="TKI89838.1"/>
    </source>
</evidence>
<name>A0A9X9A1P8_BACCE</name>
<evidence type="ECO:0000259" key="1">
    <source>
        <dbReference type="Pfam" id="PF14278"/>
    </source>
</evidence>
<comment type="caution">
    <text evidence="2">The sequence shown here is derived from an EMBL/GenBank/DDBJ whole genome shotgun (WGS) entry which is preliminary data.</text>
</comment>
<dbReference type="InterPro" id="IPR039532">
    <property type="entry name" value="TetR_C_Firmicutes"/>
</dbReference>
<sequence length="38" mass="4608">PMVLCDFYCSGFFEIIKKWLNNEYSYTKEELIQISKNL</sequence>
<evidence type="ECO:0000313" key="3">
    <source>
        <dbReference type="Proteomes" id="UP000308444"/>
    </source>
</evidence>
<gene>
    <name evidence="2" type="ORF">FC695_35330</name>
</gene>
<proteinExistence type="predicted"/>
<protein>
    <submittedName>
        <fullName evidence="2">TetR/AcrR family transcriptional regulator</fullName>
    </submittedName>
</protein>
<feature type="domain" description="Transcriptional regulator TetR C-terminal Firmicutes type" evidence="1">
    <location>
        <begin position="4"/>
        <end position="37"/>
    </location>
</feature>
<dbReference type="AlphaFoldDB" id="A0A9X9A1P8"/>
<dbReference type="Pfam" id="PF14278">
    <property type="entry name" value="TetR_C_8"/>
    <property type="match status" value="1"/>
</dbReference>
<reference evidence="2 3" key="1">
    <citation type="journal article" date="2019" name="Environ. Microbiol.">
        <title>An active ?-lactamase is a part of an orchestrated cell wall stress resistance network of Bacillus subtilis and related rhizosphere species.</title>
        <authorList>
            <person name="Bucher T."/>
            <person name="Keren-Paz A."/>
            <person name="Hausser J."/>
            <person name="Olender T."/>
            <person name="Cytryn E."/>
            <person name="Kolodkin-Gal I."/>
        </authorList>
    </citation>
    <scope>NUCLEOTIDE SEQUENCE [LARGE SCALE GENOMIC DNA]</scope>
    <source>
        <strain evidence="2 3">I32</strain>
    </source>
</reference>